<dbReference type="Pfam" id="PF00439">
    <property type="entry name" value="Bromodomain"/>
    <property type="match status" value="2"/>
</dbReference>
<feature type="compositionally biased region" description="Low complexity" evidence="3">
    <location>
        <begin position="585"/>
        <end position="600"/>
    </location>
</feature>
<feature type="compositionally biased region" description="Low complexity" evidence="3">
    <location>
        <begin position="435"/>
        <end position="446"/>
    </location>
</feature>
<dbReference type="SMART" id="SM00297">
    <property type="entry name" value="BROMO"/>
    <property type="match status" value="1"/>
</dbReference>
<keyword evidence="1 2" id="KW-0103">Bromodomain</keyword>
<dbReference type="PANTHER" id="PTHR22880:SF225">
    <property type="entry name" value="BROMODOMAIN-CONTAINING PROTEIN BET-1-RELATED"/>
    <property type="match status" value="1"/>
</dbReference>
<dbReference type="InParanoid" id="A0A151GMX7"/>
<evidence type="ECO:0000259" key="5">
    <source>
        <dbReference type="PROSITE" id="PS51525"/>
    </source>
</evidence>
<comment type="caution">
    <text evidence="6">The sequence shown here is derived from an EMBL/GenBank/DDBJ whole genome shotgun (WGS) entry which is preliminary data.</text>
</comment>
<evidence type="ECO:0000313" key="6">
    <source>
        <dbReference type="EMBL" id="KYK58474.1"/>
    </source>
</evidence>
<dbReference type="SUPFAM" id="SSF47370">
    <property type="entry name" value="Bromodomain"/>
    <property type="match status" value="2"/>
</dbReference>
<feature type="compositionally biased region" description="Low complexity" evidence="3">
    <location>
        <begin position="639"/>
        <end position="654"/>
    </location>
</feature>
<dbReference type="GO" id="GO:0006338">
    <property type="term" value="P:chromatin remodeling"/>
    <property type="evidence" value="ECO:0007669"/>
    <property type="project" value="TreeGrafter"/>
</dbReference>
<dbReference type="Gene3D" id="1.20.920.10">
    <property type="entry name" value="Bromodomain-like"/>
    <property type="match status" value="2"/>
</dbReference>
<dbReference type="GO" id="GO:0000785">
    <property type="term" value="C:chromatin"/>
    <property type="evidence" value="ECO:0007669"/>
    <property type="project" value="TreeGrafter"/>
</dbReference>
<dbReference type="GO" id="GO:0006355">
    <property type="term" value="P:regulation of DNA-templated transcription"/>
    <property type="evidence" value="ECO:0007669"/>
    <property type="project" value="TreeGrafter"/>
</dbReference>
<feature type="region of interest" description="Disordered" evidence="3">
    <location>
        <begin position="996"/>
        <end position="1032"/>
    </location>
</feature>
<feature type="compositionally biased region" description="Polar residues" evidence="3">
    <location>
        <begin position="1249"/>
        <end position="1259"/>
    </location>
</feature>
<dbReference type="GO" id="GO:0005634">
    <property type="term" value="C:nucleus"/>
    <property type="evidence" value="ECO:0007669"/>
    <property type="project" value="TreeGrafter"/>
</dbReference>
<dbReference type="InterPro" id="IPR036427">
    <property type="entry name" value="Bromodomain-like_sf"/>
</dbReference>
<feature type="compositionally biased region" description="Acidic residues" evidence="3">
    <location>
        <begin position="1277"/>
        <end position="1286"/>
    </location>
</feature>
<feature type="region of interest" description="Disordered" evidence="3">
    <location>
        <begin position="180"/>
        <end position="238"/>
    </location>
</feature>
<evidence type="ECO:0000256" key="1">
    <source>
        <dbReference type="ARBA" id="ARBA00023117"/>
    </source>
</evidence>
<feature type="compositionally biased region" description="Low complexity" evidence="3">
    <location>
        <begin position="830"/>
        <end position="839"/>
    </location>
</feature>
<dbReference type="RefSeq" id="XP_040657826.1">
    <property type="nucleotide sequence ID" value="XM_040802793.1"/>
</dbReference>
<dbReference type="InterPro" id="IPR038336">
    <property type="entry name" value="NET_sf"/>
</dbReference>
<feature type="compositionally biased region" description="Polar residues" evidence="3">
    <location>
        <begin position="373"/>
        <end position="382"/>
    </location>
</feature>
<dbReference type="PROSITE" id="PS51525">
    <property type="entry name" value="NET"/>
    <property type="match status" value="1"/>
</dbReference>
<evidence type="ECO:0000259" key="4">
    <source>
        <dbReference type="PROSITE" id="PS50014"/>
    </source>
</evidence>
<dbReference type="STRING" id="98403.A0A151GMX7"/>
<protein>
    <submittedName>
        <fullName evidence="6">Transcription regulator BDF1</fullName>
    </submittedName>
</protein>
<feature type="region of interest" description="Disordered" evidence="3">
    <location>
        <begin position="793"/>
        <end position="875"/>
    </location>
</feature>
<gene>
    <name evidence="6" type="ORF">DCS_05490</name>
</gene>
<name>A0A151GMX7_DRECN</name>
<feature type="domain" description="NET" evidence="5">
    <location>
        <begin position="1124"/>
        <end position="1205"/>
    </location>
</feature>
<dbReference type="Pfam" id="PF17035">
    <property type="entry name" value="BET"/>
    <property type="match status" value="1"/>
</dbReference>
<dbReference type="PANTHER" id="PTHR22880">
    <property type="entry name" value="FALZ-RELATED BROMODOMAIN-CONTAINING PROTEINS"/>
    <property type="match status" value="1"/>
</dbReference>
<feature type="region of interest" description="Disordered" evidence="3">
    <location>
        <begin position="1080"/>
        <end position="1132"/>
    </location>
</feature>
<evidence type="ECO:0000313" key="7">
    <source>
        <dbReference type="Proteomes" id="UP000076580"/>
    </source>
</evidence>
<dbReference type="EMBL" id="LAYC01000002">
    <property type="protein sequence ID" value="KYK58474.1"/>
    <property type="molecule type" value="Genomic_DNA"/>
</dbReference>
<feature type="compositionally biased region" description="Basic and acidic residues" evidence="3">
    <location>
        <begin position="616"/>
        <end position="629"/>
    </location>
</feature>
<evidence type="ECO:0000256" key="2">
    <source>
        <dbReference type="PROSITE-ProRule" id="PRU00035"/>
    </source>
</evidence>
<proteinExistence type="predicted"/>
<feature type="compositionally biased region" description="Basic and acidic residues" evidence="3">
    <location>
        <begin position="844"/>
        <end position="859"/>
    </location>
</feature>
<feature type="region of interest" description="Disordered" evidence="3">
    <location>
        <begin position="102"/>
        <end position="135"/>
    </location>
</feature>
<dbReference type="Gene3D" id="1.20.1270.220">
    <property type="match status" value="1"/>
</dbReference>
<evidence type="ECO:0000256" key="3">
    <source>
        <dbReference type="SAM" id="MobiDB-lite"/>
    </source>
</evidence>
<dbReference type="CDD" id="cd04369">
    <property type="entry name" value="Bromodomain"/>
    <property type="match status" value="1"/>
</dbReference>
<dbReference type="InterPro" id="IPR050935">
    <property type="entry name" value="Bromo_chromatin_reader"/>
</dbReference>
<sequence>MAPDRGGYLVDGPYRGGGDVVAKRERSHDGVRNMECTFDVRLHACVGVPVAVKVRHTLATPCTPATSSMRPAMSMSSVEASLSLRACIEHAGQMDVHRRADTRRRLASGHRRTSTRARRESSTAGSYAARPPRAPAPLLQLRIITTTATARGRRAQSVPVRPRHPRESFLAVLCSQPAPLTAPRRASRPRPRSLHLDGALIGSNSLPSLLDRPSTAQLPPLPPPPPPSSRSRDSRQRACAPRKLLLRPASLSVPRRTCPSPRKLTTRSRVLRRAAARLSRRLPEPAPPHPSPHACAVSSLARFHDAPHSLSHHHNCAAIAIGIMASPRPDAAVPDPKPEEVPNGHAPPKEPAMTEPPVGASARESRPEPASTKDASTTQQRAGSPKTGAESCALNGSGTADGPTKSDTDAVETDEVAPRTEAESTAAQPKPSDGPEPAAKATAAASTEEKVVESKKDGPSAGPARGEDEPARAAKRSTPARSPSRTEDVEMREATPRTDSPPSGEAKTAKATTGPSEATAAAADGKTQDEDMTDAPAESSAGATETARVGDAAPPSQDAAALPTSEVDLGSASMSQLAIEGTGKASPAEASPEAPMADAPGAKVAREREDDTAEEPASKRARTEPKDDEASAVAAAGEPTASSSTPAGSTGVASDAPGLDMTVLTSLTRWSDSETNAKELSPFQRREIRKVIGRVKKTKAGAHFRDSVQKLWPFLWDSYIARIEKPMDLSELDRNVRDPNSSIVTLGQFRKDLALMFENALTFNGPAHDITAAAAQAVTTIWQDVLPIPVEEPARPKAVPKAKPAREPRAVVTESAARRQSTAPAPSPLTETAAPVTATPPEPYDDRRASTATDGDRPKRTVRAPKPKDIDYTTKPSRKKLKPELQFCDEVLTEIMHPKHHEINQWFLEPVDAEGLGIPTYHNVIKKPMDLGKVHHNLATGDISSLKDFDKNVRLVFDNCYKFNGPPDQGNPVSVLAKQLDDLYGAQMKNKDSWLARHAAKASAPAASTSNASDDDEEEDDDGEEATETMPNKAEIEALQAKLEEETTKLNKMLLSANEAMILVQRGIVDMVQNALIKAVKDAQTQPKSEKPAKKAGKGGRAKAAGGVGGRKSISGPGHAKKSGGGSKKAKKNLTAAEKDAIANAINDLDASHLDRAIDIIKTDTGQNENTEGELELDIDQLSTEALSKLWELCKKALPGFGKDLAGGPKSSPEVGRSTAKQGAKSASKPKKNKPMSAKEQEAKIAQLTALQNMYNSGQEPGEGEGTIQAPTPMADSSDDSDSEEE</sequence>
<feature type="domain" description="Bromo" evidence="4">
    <location>
        <begin position="696"/>
        <end position="771"/>
    </location>
</feature>
<feature type="compositionally biased region" description="Low complexity" evidence="3">
    <location>
        <begin position="122"/>
        <end position="135"/>
    </location>
</feature>
<feature type="region of interest" description="Disordered" evidence="3">
    <location>
        <begin position="1201"/>
        <end position="1286"/>
    </location>
</feature>
<feature type="compositionally biased region" description="Low complexity" evidence="3">
    <location>
        <begin position="1001"/>
        <end position="1012"/>
    </location>
</feature>
<dbReference type="InterPro" id="IPR027353">
    <property type="entry name" value="NET_dom"/>
</dbReference>
<reference evidence="6 7" key="1">
    <citation type="journal article" date="2016" name="Sci. Rep.">
        <title>Insights into Adaptations to a Near-Obligate Nematode Endoparasitic Lifestyle from the Finished Genome of Drechmeria coniospora.</title>
        <authorList>
            <person name="Zhang L."/>
            <person name="Zhou Z."/>
            <person name="Guo Q."/>
            <person name="Fokkens L."/>
            <person name="Miskei M."/>
            <person name="Pocsi I."/>
            <person name="Zhang W."/>
            <person name="Chen M."/>
            <person name="Wang L."/>
            <person name="Sun Y."/>
            <person name="Donzelli B.G."/>
            <person name="Gibson D.M."/>
            <person name="Nelson D.R."/>
            <person name="Luo J.G."/>
            <person name="Rep M."/>
            <person name="Liu H."/>
            <person name="Yang S."/>
            <person name="Wang J."/>
            <person name="Krasnoff S.B."/>
            <person name="Xu Y."/>
            <person name="Molnar I."/>
            <person name="Lin M."/>
        </authorList>
    </citation>
    <scope>NUCLEOTIDE SEQUENCE [LARGE SCALE GENOMIC DNA]</scope>
    <source>
        <strain evidence="6 7">ARSEF 6962</strain>
    </source>
</reference>
<organism evidence="6 7">
    <name type="scientific">Drechmeria coniospora</name>
    <name type="common">Nematophagous fungus</name>
    <name type="synonym">Meria coniospora</name>
    <dbReference type="NCBI Taxonomy" id="98403"/>
    <lineage>
        <taxon>Eukaryota</taxon>
        <taxon>Fungi</taxon>
        <taxon>Dikarya</taxon>
        <taxon>Ascomycota</taxon>
        <taxon>Pezizomycotina</taxon>
        <taxon>Sordariomycetes</taxon>
        <taxon>Hypocreomycetidae</taxon>
        <taxon>Hypocreales</taxon>
        <taxon>Ophiocordycipitaceae</taxon>
        <taxon>Drechmeria</taxon>
    </lineage>
</organism>
<dbReference type="PRINTS" id="PR00503">
    <property type="entry name" value="BROMODOMAIN"/>
</dbReference>
<accession>A0A151GMX7</accession>
<feature type="region of interest" description="Disordered" evidence="3">
    <location>
        <begin position="328"/>
        <end position="657"/>
    </location>
</feature>
<dbReference type="Proteomes" id="UP000076580">
    <property type="component" value="Chromosome 02"/>
</dbReference>
<dbReference type="PROSITE" id="PS50014">
    <property type="entry name" value="BROMODOMAIN_2"/>
    <property type="match status" value="2"/>
</dbReference>
<feature type="compositionally biased region" description="Basic and acidic residues" evidence="3">
    <location>
        <begin position="484"/>
        <end position="496"/>
    </location>
</feature>
<feature type="compositionally biased region" description="Basic and acidic residues" evidence="3">
    <location>
        <begin position="447"/>
        <end position="458"/>
    </location>
</feature>
<feature type="compositionally biased region" description="Basic residues" evidence="3">
    <location>
        <begin position="102"/>
        <end position="116"/>
    </location>
</feature>
<feature type="domain" description="Bromo" evidence="4">
    <location>
        <begin position="899"/>
        <end position="971"/>
    </location>
</feature>
<dbReference type="InterPro" id="IPR001487">
    <property type="entry name" value="Bromodomain"/>
</dbReference>
<keyword evidence="7" id="KW-1185">Reference proteome</keyword>
<feature type="compositionally biased region" description="Acidic residues" evidence="3">
    <location>
        <begin position="1013"/>
        <end position="1027"/>
    </location>
</feature>
<feature type="compositionally biased region" description="Pro residues" evidence="3">
    <location>
        <begin position="219"/>
        <end position="228"/>
    </location>
</feature>
<dbReference type="GeneID" id="63718133"/>